<evidence type="ECO:0000256" key="3">
    <source>
        <dbReference type="ARBA" id="ARBA00022857"/>
    </source>
</evidence>
<keyword evidence="4" id="KW-0560">Oxidoreductase</keyword>
<proteinExistence type="predicted"/>
<dbReference type="GO" id="GO:0016491">
    <property type="term" value="F:oxidoreductase activity"/>
    <property type="evidence" value="ECO:0007669"/>
    <property type="project" value="UniProtKB-KW"/>
</dbReference>
<accession>A0A2V1D036</accession>
<reference evidence="5 6" key="1">
    <citation type="journal article" date="2018" name="Sci. Rep.">
        <title>Comparative genomics provides insights into the lifestyle and reveals functional heterogeneity of dark septate endophytic fungi.</title>
        <authorList>
            <person name="Knapp D.G."/>
            <person name="Nemeth J.B."/>
            <person name="Barry K."/>
            <person name="Hainaut M."/>
            <person name="Henrissat B."/>
            <person name="Johnson J."/>
            <person name="Kuo A."/>
            <person name="Lim J.H.P."/>
            <person name="Lipzen A."/>
            <person name="Nolan M."/>
            <person name="Ohm R.A."/>
            <person name="Tamas L."/>
            <person name="Grigoriev I.V."/>
            <person name="Spatafora J.W."/>
            <person name="Nagy L.G."/>
            <person name="Kovacs G.M."/>
        </authorList>
    </citation>
    <scope>NUCLEOTIDE SEQUENCE [LARGE SCALE GENOMIC DNA]</scope>
    <source>
        <strain evidence="5 6">DSE2036</strain>
    </source>
</reference>
<keyword evidence="6" id="KW-1185">Reference proteome</keyword>
<organism evidence="5 6">
    <name type="scientific">Periconia macrospinosa</name>
    <dbReference type="NCBI Taxonomy" id="97972"/>
    <lineage>
        <taxon>Eukaryota</taxon>
        <taxon>Fungi</taxon>
        <taxon>Dikarya</taxon>
        <taxon>Ascomycota</taxon>
        <taxon>Pezizomycotina</taxon>
        <taxon>Dothideomycetes</taxon>
        <taxon>Pleosporomycetidae</taxon>
        <taxon>Pleosporales</taxon>
        <taxon>Massarineae</taxon>
        <taxon>Periconiaceae</taxon>
        <taxon>Periconia</taxon>
    </lineage>
</organism>
<evidence type="ECO:0000313" key="5">
    <source>
        <dbReference type="EMBL" id="PVH90843.1"/>
    </source>
</evidence>
<dbReference type="AlphaFoldDB" id="A0A2V1D036"/>
<evidence type="ECO:0000256" key="2">
    <source>
        <dbReference type="ARBA" id="ARBA00022827"/>
    </source>
</evidence>
<protein>
    <submittedName>
        <fullName evidence="5">FAD-dependent pyridine nucleotide-disulfide oxidoreductase</fullName>
    </submittedName>
</protein>
<dbReference type="InterPro" id="IPR050775">
    <property type="entry name" value="FAD-binding_Monooxygenases"/>
</dbReference>
<gene>
    <name evidence="5" type="ORF">DM02DRAFT_399897</name>
</gene>
<dbReference type="PANTHER" id="PTHR43098:SF5">
    <property type="entry name" value="DUAL-FUNCTIONAL MONOOXYGENASE_METHYLTRANSFERASE PSOF"/>
    <property type="match status" value="1"/>
</dbReference>
<evidence type="ECO:0000256" key="4">
    <source>
        <dbReference type="ARBA" id="ARBA00023002"/>
    </source>
</evidence>
<dbReference type="Pfam" id="PF13738">
    <property type="entry name" value="Pyr_redox_3"/>
    <property type="match status" value="1"/>
</dbReference>
<evidence type="ECO:0000256" key="1">
    <source>
        <dbReference type="ARBA" id="ARBA00022630"/>
    </source>
</evidence>
<dbReference type="InterPro" id="IPR036188">
    <property type="entry name" value="FAD/NAD-bd_sf"/>
</dbReference>
<keyword evidence="3" id="KW-0521">NADP</keyword>
<dbReference type="Gene3D" id="3.50.50.60">
    <property type="entry name" value="FAD/NAD(P)-binding domain"/>
    <property type="match status" value="2"/>
</dbReference>
<keyword evidence="2" id="KW-0274">FAD</keyword>
<dbReference type="EMBL" id="KZ806071">
    <property type="protein sequence ID" value="PVH90843.1"/>
    <property type="molecule type" value="Genomic_DNA"/>
</dbReference>
<dbReference type="PANTHER" id="PTHR43098">
    <property type="entry name" value="L-ORNITHINE N(5)-MONOOXYGENASE-RELATED"/>
    <property type="match status" value="1"/>
</dbReference>
<dbReference type="OrthoDB" id="66881at2759"/>
<sequence>MTATTPTQYYTAIIVGAGFAGIHQLHTLRRHLNISAVLLDSAPDVGGTWYWNNYPGATSDVHSHVYRYSWDKELLQSSPWENWYLTQPEVQRYLASVVDKHDLRRDIQFDTEVTGATWSEETSMWTVKTTTENEVFTCRFLITALGALSRKNYPDIKGMRDVFKGDMYHTASRRTWPSARDFRGKRVGIVGNGSTGSQLLVALAKEAKHVTSFQRTPQWNVPNGNRRVTSQEREEVNKKYDEIWEGVRNSAVAFGFPEATTSTFSVDEEERTRRFQEAWDQGNGFRFMFGVFGDTTTDRRANEAACGFIRGKIEEIVKDPETRRKLVPNEPYARRPICNDGYYETFNRENVALVSLRETPFAEVTERGVKTADGVEHVLDVLVFATGFDAVTGSYLDLDIRGRGGKSLNGHWEEPSRPSSYLGFSCAGFPNLFTISGPHHPFTNAPPQIEAQVEFITGLVEVVGEEGVVEAREEAEERFTDLSNRFVEGSIFHEARGWVFGDNVDGKTHRNSLWFGGLKKYREYLASVKENGYEGYTVTRV</sequence>
<evidence type="ECO:0000313" key="6">
    <source>
        <dbReference type="Proteomes" id="UP000244855"/>
    </source>
</evidence>
<dbReference type="STRING" id="97972.A0A2V1D036"/>
<dbReference type="Proteomes" id="UP000244855">
    <property type="component" value="Unassembled WGS sequence"/>
</dbReference>
<keyword evidence="1" id="KW-0285">Flavoprotein</keyword>
<name>A0A2V1D036_9PLEO</name>
<dbReference type="SUPFAM" id="SSF51905">
    <property type="entry name" value="FAD/NAD(P)-binding domain"/>
    <property type="match status" value="2"/>
</dbReference>